<sequence length="119" mass="13455">MLDTEVLELLPTNRLVSRVAIYSDRFWCAYEKVMETLSRFCNVADAAFEHKKSLISEMAHSPKKEKEWCSAKNALVENLKNMAACSGALLIAFGKDTPENMAAVCTAFLSTWDPNRYKK</sequence>
<name>A0ABP2HTQ4_9BACT</name>
<dbReference type="RefSeq" id="WP_009165760.1">
    <property type="nucleotide sequence ID" value="NZ_ADFP01000121.1"/>
</dbReference>
<gene>
    <name evidence="1" type="ORF">HMPREF7215_2569</name>
</gene>
<dbReference type="Proteomes" id="UP000006462">
    <property type="component" value="Unassembled WGS sequence"/>
</dbReference>
<evidence type="ECO:0000313" key="1">
    <source>
        <dbReference type="EMBL" id="EFB89755.1"/>
    </source>
</evidence>
<evidence type="ECO:0000313" key="2">
    <source>
        <dbReference type="Proteomes" id="UP000006462"/>
    </source>
</evidence>
<organism evidence="1 2">
    <name type="scientific">Pyramidobacter piscolens W5455</name>
    <dbReference type="NCBI Taxonomy" id="352165"/>
    <lineage>
        <taxon>Bacteria</taxon>
        <taxon>Thermotogati</taxon>
        <taxon>Synergistota</taxon>
        <taxon>Synergistia</taxon>
        <taxon>Synergistales</taxon>
        <taxon>Dethiosulfovibrionaceae</taxon>
        <taxon>Pyramidobacter</taxon>
    </lineage>
</organism>
<keyword evidence="2" id="KW-1185">Reference proteome</keyword>
<dbReference type="EMBL" id="ADFP01000121">
    <property type="protein sequence ID" value="EFB89755.1"/>
    <property type="molecule type" value="Genomic_DNA"/>
</dbReference>
<accession>A0ABP2HTQ4</accession>
<protein>
    <submittedName>
        <fullName evidence="1">Uncharacterized protein</fullName>
    </submittedName>
</protein>
<reference evidence="1 2" key="1">
    <citation type="submission" date="2009-12" db="EMBL/GenBank/DDBJ databases">
        <authorList>
            <person name="Shrivastava S."/>
            <person name="Madupu R."/>
            <person name="Durkin A.S."/>
            <person name="Torralba M."/>
            <person name="Methe B."/>
            <person name="Sutton G.G."/>
            <person name="Strausberg R.L."/>
            <person name="Nelson K.E."/>
        </authorList>
    </citation>
    <scope>NUCLEOTIDE SEQUENCE [LARGE SCALE GENOMIC DNA]</scope>
    <source>
        <strain evidence="1 2">W5455</strain>
    </source>
</reference>
<proteinExistence type="predicted"/>
<comment type="caution">
    <text evidence="1">The sequence shown here is derived from an EMBL/GenBank/DDBJ whole genome shotgun (WGS) entry which is preliminary data.</text>
</comment>